<evidence type="ECO:0000256" key="4">
    <source>
        <dbReference type="ARBA" id="ARBA00022475"/>
    </source>
</evidence>
<keyword evidence="11 13" id="KW-0472">Membrane</keyword>
<dbReference type="EMBL" id="CP154858">
    <property type="protein sequence ID" value="XDT73799.1"/>
    <property type="molecule type" value="Genomic_DNA"/>
</dbReference>
<dbReference type="PANTHER" id="PTHR30529">
    <property type="entry name" value="CYTOCHROME B561"/>
    <property type="match status" value="1"/>
</dbReference>
<keyword evidence="9 13" id="KW-1133">Transmembrane helix</keyword>
<name>A0AB39UZW7_9GAMM</name>
<feature type="transmembrane region" description="Helical" evidence="13">
    <location>
        <begin position="147"/>
        <end position="168"/>
    </location>
</feature>
<sequence>MNWKDTATTYGIVSRVLHAVAGILVIGMLASGIWMVDLDYYSPWYHRAPALHKSFGILVGLLFLVRLAWRIRQGFPAPLAGWKRWEQCHSHAVHLALYLIPLLMIISGYLISTAEGHPVDVFGVLELPSLLSLGQTQADRAGDVHRWLGWLLIGLLILHVAGALKHTLVDRDATLRRMFGRPV</sequence>
<dbReference type="InterPro" id="IPR011577">
    <property type="entry name" value="Cyt_b561_bac/Ni-Hgenase"/>
</dbReference>
<dbReference type="GO" id="GO:0009055">
    <property type="term" value="F:electron transfer activity"/>
    <property type="evidence" value="ECO:0007669"/>
    <property type="project" value="InterPro"/>
</dbReference>
<evidence type="ECO:0000256" key="7">
    <source>
        <dbReference type="ARBA" id="ARBA00022723"/>
    </source>
</evidence>
<feature type="transmembrane region" description="Helical" evidence="13">
    <location>
        <begin position="92"/>
        <end position="111"/>
    </location>
</feature>
<evidence type="ECO:0000256" key="12">
    <source>
        <dbReference type="ARBA" id="ARBA00037975"/>
    </source>
</evidence>
<dbReference type="Pfam" id="PF01292">
    <property type="entry name" value="Ni_hydr_CYTB"/>
    <property type="match status" value="1"/>
</dbReference>
<evidence type="ECO:0000256" key="6">
    <source>
        <dbReference type="ARBA" id="ARBA00022692"/>
    </source>
</evidence>
<dbReference type="KEGG" id="tcd:AAIA72_07480"/>
<comment type="cofactor">
    <cofactor evidence="1">
        <name>heme b</name>
        <dbReference type="ChEBI" id="CHEBI:60344"/>
    </cofactor>
</comment>
<feature type="transmembrane region" description="Helical" evidence="13">
    <location>
        <begin position="12"/>
        <end position="34"/>
    </location>
</feature>
<organism evidence="15">
    <name type="scientific">Thermohahella caldifontis</name>
    <dbReference type="NCBI Taxonomy" id="3142973"/>
    <lineage>
        <taxon>Bacteria</taxon>
        <taxon>Pseudomonadati</taxon>
        <taxon>Pseudomonadota</taxon>
        <taxon>Gammaproteobacteria</taxon>
        <taxon>Oceanospirillales</taxon>
        <taxon>Hahellaceae</taxon>
        <taxon>Thermohahella</taxon>
    </lineage>
</organism>
<accession>A0AB39UZW7</accession>
<dbReference type="InterPro" id="IPR016174">
    <property type="entry name" value="Di-haem_cyt_TM"/>
</dbReference>
<comment type="similarity">
    <text evidence="12">Belongs to the cytochrome b561 family.</text>
</comment>
<gene>
    <name evidence="15" type="ORF">AAIA72_07480</name>
</gene>
<evidence type="ECO:0000256" key="11">
    <source>
        <dbReference type="ARBA" id="ARBA00023136"/>
    </source>
</evidence>
<evidence type="ECO:0000256" key="8">
    <source>
        <dbReference type="ARBA" id="ARBA00022982"/>
    </source>
</evidence>
<evidence type="ECO:0000256" key="9">
    <source>
        <dbReference type="ARBA" id="ARBA00022989"/>
    </source>
</evidence>
<evidence type="ECO:0000256" key="10">
    <source>
        <dbReference type="ARBA" id="ARBA00023004"/>
    </source>
</evidence>
<keyword evidence="8" id="KW-0249">Electron transport</keyword>
<proteinExistence type="inferred from homology"/>
<dbReference type="SUPFAM" id="SSF81342">
    <property type="entry name" value="Transmembrane di-heme cytochromes"/>
    <property type="match status" value="1"/>
</dbReference>
<feature type="transmembrane region" description="Helical" evidence="13">
    <location>
        <begin position="54"/>
        <end position="71"/>
    </location>
</feature>
<dbReference type="GO" id="GO:0020037">
    <property type="term" value="F:heme binding"/>
    <property type="evidence" value="ECO:0007669"/>
    <property type="project" value="TreeGrafter"/>
</dbReference>
<keyword evidence="10" id="KW-0408">Iron</keyword>
<keyword evidence="7" id="KW-0479">Metal-binding</keyword>
<keyword evidence="3" id="KW-0813">Transport</keyword>
<reference evidence="15" key="1">
    <citation type="submission" date="2024-05" db="EMBL/GenBank/DDBJ databases">
        <title>Genome sequencing of novel strain.</title>
        <authorList>
            <person name="Ganbat D."/>
            <person name="Ganbat S."/>
            <person name="Lee S.-J."/>
        </authorList>
    </citation>
    <scope>NUCLEOTIDE SEQUENCE</scope>
    <source>
        <strain evidence="15">SMD15-11</strain>
    </source>
</reference>
<comment type="subcellular location">
    <subcellularLocation>
        <location evidence="2">Cell membrane</location>
        <topology evidence="2">Multi-pass membrane protein</topology>
    </subcellularLocation>
</comment>
<evidence type="ECO:0000256" key="3">
    <source>
        <dbReference type="ARBA" id="ARBA00022448"/>
    </source>
</evidence>
<dbReference type="RefSeq" id="WP_369602778.1">
    <property type="nucleotide sequence ID" value="NZ_CP154858.1"/>
</dbReference>
<dbReference type="GO" id="GO:0046872">
    <property type="term" value="F:metal ion binding"/>
    <property type="evidence" value="ECO:0007669"/>
    <property type="project" value="UniProtKB-KW"/>
</dbReference>
<dbReference type="GO" id="GO:0022904">
    <property type="term" value="P:respiratory electron transport chain"/>
    <property type="evidence" value="ECO:0007669"/>
    <property type="project" value="InterPro"/>
</dbReference>
<evidence type="ECO:0000256" key="13">
    <source>
        <dbReference type="SAM" id="Phobius"/>
    </source>
</evidence>
<evidence type="ECO:0000313" key="15">
    <source>
        <dbReference type="EMBL" id="XDT73799.1"/>
    </source>
</evidence>
<dbReference type="GO" id="GO:0005886">
    <property type="term" value="C:plasma membrane"/>
    <property type="evidence" value="ECO:0007669"/>
    <property type="project" value="UniProtKB-SubCell"/>
</dbReference>
<keyword evidence="4" id="KW-1003">Cell membrane</keyword>
<dbReference type="InterPro" id="IPR052168">
    <property type="entry name" value="Cytochrome_b561_oxidase"/>
</dbReference>
<dbReference type="Gene3D" id="1.20.950.20">
    <property type="entry name" value="Transmembrane di-heme cytochromes, Chain C"/>
    <property type="match status" value="1"/>
</dbReference>
<evidence type="ECO:0000256" key="1">
    <source>
        <dbReference type="ARBA" id="ARBA00001970"/>
    </source>
</evidence>
<evidence type="ECO:0000259" key="14">
    <source>
        <dbReference type="Pfam" id="PF01292"/>
    </source>
</evidence>
<protein>
    <submittedName>
        <fullName evidence="15">Cytochrome b</fullName>
    </submittedName>
</protein>
<feature type="domain" description="Cytochrome b561 bacterial/Ni-hydrogenase" evidence="14">
    <location>
        <begin position="10"/>
        <end position="180"/>
    </location>
</feature>
<keyword evidence="6 13" id="KW-0812">Transmembrane</keyword>
<evidence type="ECO:0000256" key="5">
    <source>
        <dbReference type="ARBA" id="ARBA00022617"/>
    </source>
</evidence>
<evidence type="ECO:0000256" key="2">
    <source>
        <dbReference type="ARBA" id="ARBA00004651"/>
    </source>
</evidence>
<keyword evidence="5" id="KW-0349">Heme</keyword>
<dbReference type="PANTHER" id="PTHR30529:SF1">
    <property type="entry name" value="CYTOCHROME B561 HOMOLOG 2"/>
    <property type="match status" value="1"/>
</dbReference>
<dbReference type="AlphaFoldDB" id="A0AB39UZW7"/>